<protein>
    <recommendedName>
        <fullName evidence="4">Lipoprotein</fullName>
    </recommendedName>
</protein>
<evidence type="ECO:0000256" key="1">
    <source>
        <dbReference type="SAM" id="Coils"/>
    </source>
</evidence>
<dbReference type="OrthoDB" id="2607309at2"/>
<evidence type="ECO:0000313" key="3">
    <source>
        <dbReference type="Proteomes" id="UP000287756"/>
    </source>
</evidence>
<dbReference type="Pfam" id="PF19903">
    <property type="entry name" value="DUF6376"/>
    <property type="match status" value="1"/>
</dbReference>
<evidence type="ECO:0000313" key="2">
    <source>
        <dbReference type="EMBL" id="QAS52194.1"/>
    </source>
</evidence>
<name>A0A410MBS3_9BACI</name>
<dbReference type="Proteomes" id="UP000287756">
    <property type="component" value="Chromosome"/>
</dbReference>
<sequence>MQKIAIGLLLVSSMLGGCSILEGVNNTLSYVDEATEYANEANTFAEEAPALAEQAVRDEQAAQELETKLEDMKQDIEEFNELESPDMTADLHDQVVDHNNRALEGINVYLDNMENGKLDSKVIENTEVFQTLNELTSIIDQIQQIGE</sequence>
<feature type="coiled-coil region" evidence="1">
    <location>
        <begin position="55"/>
        <end position="82"/>
    </location>
</feature>
<reference evidence="2 3" key="1">
    <citation type="submission" date="2018-01" db="EMBL/GenBank/DDBJ databases">
        <title>The whole genome sequencing and assembly of Halobacillus litoralis ERB031 strain.</title>
        <authorList>
            <person name="Lee S.-J."/>
            <person name="Park M.-K."/>
            <person name="Kim J.-Y."/>
            <person name="Lee Y.-J."/>
            <person name="Yi H."/>
            <person name="Bahn Y.-S."/>
            <person name="Kim J.F."/>
            <person name="Lee D.-W."/>
        </authorList>
    </citation>
    <scope>NUCLEOTIDE SEQUENCE [LARGE SCALE GENOMIC DNA]</scope>
    <source>
        <strain evidence="2 3">ERB 031</strain>
    </source>
</reference>
<organism evidence="2 3">
    <name type="scientific">Halobacillus litoralis</name>
    <dbReference type="NCBI Taxonomy" id="45668"/>
    <lineage>
        <taxon>Bacteria</taxon>
        <taxon>Bacillati</taxon>
        <taxon>Bacillota</taxon>
        <taxon>Bacilli</taxon>
        <taxon>Bacillales</taxon>
        <taxon>Bacillaceae</taxon>
        <taxon>Halobacillus</taxon>
    </lineage>
</organism>
<evidence type="ECO:0008006" key="4">
    <source>
        <dbReference type="Google" id="ProtNLM"/>
    </source>
</evidence>
<dbReference type="KEGG" id="hli:HLI_08105"/>
<gene>
    <name evidence="2" type="ORF">HLI_08105</name>
</gene>
<accession>A0A410MBS3</accession>
<keyword evidence="1" id="KW-0175">Coiled coil</keyword>
<dbReference type="PROSITE" id="PS51257">
    <property type="entry name" value="PROKAR_LIPOPROTEIN"/>
    <property type="match status" value="1"/>
</dbReference>
<dbReference type="InterPro" id="IPR045956">
    <property type="entry name" value="DUF6376"/>
</dbReference>
<dbReference type="EMBL" id="CP026118">
    <property type="protein sequence ID" value="QAS52194.1"/>
    <property type="molecule type" value="Genomic_DNA"/>
</dbReference>
<proteinExistence type="predicted"/>
<dbReference type="RefSeq" id="WP_128524487.1">
    <property type="nucleotide sequence ID" value="NZ_CANLVY010000002.1"/>
</dbReference>
<dbReference type="AlphaFoldDB" id="A0A410MBS3"/>